<dbReference type="PRINTS" id="PR00169">
    <property type="entry name" value="KCHANNEL"/>
</dbReference>
<gene>
    <name evidence="14" type="ORF">Poli38472_005582</name>
</gene>
<evidence type="ECO:0000256" key="3">
    <source>
        <dbReference type="ARBA" id="ARBA00022538"/>
    </source>
</evidence>
<dbReference type="GO" id="GO:0001508">
    <property type="term" value="P:action potential"/>
    <property type="evidence" value="ECO:0007669"/>
    <property type="project" value="TreeGrafter"/>
</dbReference>
<evidence type="ECO:0000256" key="9">
    <source>
        <dbReference type="ARBA" id="ARBA00023065"/>
    </source>
</evidence>
<keyword evidence="9" id="KW-0406">Ion transport</keyword>
<reference evidence="14" key="1">
    <citation type="submission" date="2019-03" db="EMBL/GenBank/DDBJ databases">
        <title>Long read genome sequence of the mycoparasitic Pythium oligandrum ATCC 38472 isolated from sugarbeet rhizosphere.</title>
        <authorList>
            <person name="Gaulin E."/>
        </authorList>
    </citation>
    <scope>NUCLEOTIDE SEQUENCE</scope>
    <source>
        <strain evidence="14">ATCC 38472_TT</strain>
    </source>
</reference>
<name>A0A8K1CG90_PYTOL</name>
<feature type="transmembrane region" description="Helical" evidence="12">
    <location>
        <begin position="201"/>
        <end position="222"/>
    </location>
</feature>
<keyword evidence="7" id="KW-0630">Potassium</keyword>
<evidence type="ECO:0000313" key="15">
    <source>
        <dbReference type="Proteomes" id="UP000794436"/>
    </source>
</evidence>
<evidence type="ECO:0000256" key="1">
    <source>
        <dbReference type="ARBA" id="ARBA00004141"/>
    </source>
</evidence>
<dbReference type="OrthoDB" id="415460at2759"/>
<dbReference type="AlphaFoldDB" id="A0A8K1CG90"/>
<keyword evidence="15" id="KW-1185">Reference proteome</keyword>
<evidence type="ECO:0000256" key="11">
    <source>
        <dbReference type="ARBA" id="ARBA00023303"/>
    </source>
</evidence>
<evidence type="ECO:0000256" key="12">
    <source>
        <dbReference type="SAM" id="Phobius"/>
    </source>
</evidence>
<dbReference type="EMBL" id="SPLM01000073">
    <property type="protein sequence ID" value="TMW62964.1"/>
    <property type="molecule type" value="Genomic_DNA"/>
</dbReference>
<dbReference type="Pfam" id="PF00520">
    <property type="entry name" value="Ion_trans"/>
    <property type="match status" value="1"/>
</dbReference>
<dbReference type="Proteomes" id="UP000794436">
    <property type="component" value="Unassembled WGS sequence"/>
</dbReference>
<keyword evidence="5" id="KW-0631">Potassium channel</keyword>
<feature type="transmembrane region" description="Helical" evidence="12">
    <location>
        <begin position="267"/>
        <end position="291"/>
    </location>
</feature>
<keyword evidence="8 12" id="KW-1133">Transmembrane helix</keyword>
<evidence type="ECO:0000259" key="13">
    <source>
        <dbReference type="Pfam" id="PF00520"/>
    </source>
</evidence>
<evidence type="ECO:0000256" key="2">
    <source>
        <dbReference type="ARBA" id="ARBA00022448"/>
    </source>
</evidence>
<proteinExistence type="predicted"/>
<dbReference type="PANTHER" id="PTHR11537">
    <property type="entry name" value="VOLTAGE-GATED POTASSIUM CHANNEL"/>
    <property type="match status" value="1"/>
</dbReference>
<evidence type="ECO:0000256" key="8">
    <source>
        <dbReference type="ARBA" id="ARBA00022989"/>
    </source>
</evidence>
<evidence type="ECO:0000256" key="4">
    <source>
        <dbReference type="ARBA" id="ARBA00022692"/>
    </source>
</evidence>
<keyword evidence="4 12" id="KW-0812">Transmembrane</keyword>
<dbReference type="GO" id="GO:0005249">
    <property type="term" value="F:voltage-gated potassium channel activity"/>
    <property type="evidence" value="ECO:0007669"/>
    <property type="project" value="InterPro"/>
</dbReference>
<keyword evidence="2" id="KW-0813">Transport</keyword>
<evidence type="ECO:0000313" key="14">
    <source>
        <dbReference type="EMBL" id="TMW62964.1"/>
    </source>
</evidence>
<keyword evidence="3" id="KW-0633">Potassium transport</keyword>
<dbReference type="InterPro" id="IPR028325">
    <property type="entry name" value="VG_K_chnl"/>
</dbReference>
<feature type="transmembrane region" description="Helical" evidence="12">
    <location>
        <begin position="90"/>
        <end position="108"/>
    </location>
</feature>
<comment type="caution">
    <text evidence="14">The sequence shown here is derived from an EMBL/GenBank/DDBJ whole genome shotgun (WGS) entry which is preliminary data.</text>
</comment>
<evidence type="ECO:0000256" key="10">
    <source>
        <dbReference type="ARBA" id="ARBA00023136"/>
    </source>
</evidence>
<evidence type="ECO:0000256" key="5">
    <source>
        <dbReference type="ARBA" id="ARBA00022826"/>
    </source>
</evidence>
<keyword evidence="10 12" id="KW-0472">Membrane</keyword>
<dbReference type="SUPFAM" id="SSF81324">
    <property type="entry name" value="Voltage-gated potassium channels"/>
    <property type="match status" value="1"/>
</dbReference>
<dbReference type="Gene3D" id="1.20.120.350">
    <property type="entry name" value="Voltage-gated potassium channels. Chain C"/>
    <property type="match status" value="1"/>
</dbReference>
<feature type="domain" description="Ion transport" evidence="13">
    <location>
        <begin position="53"/>
        <end position="290"/>
    </location>
</feature>
<dbReference type="InterPro" id="IPR005821">
    <property type="entry name" value="Ion_trans_dom"/>
</dbReference>
<feature type="transmembrane region" description="Helical" evidence="12">
    <location>
        <begin position="53"/>
        <end position="78"/>
    </location>
</feature>
<sequence length="405" mass="46601">MSEHTTLLPSKNVWESTAPRRRSDERSLRRDVWTILRYRASIRHRTRLQRASYVFEAFILVLILVNVVLAMCESAFISKSPSDPHTRSDWYTLFLYISTFIFSIEYLLRFWSCVEDERFYTPIIGRITWMLRPMSIIDLIVLIPFYVEIASENQHAFTSSRGILAMRGVRLLRVMSFLRLERSYNAMKNLRAIYSSKTEELWIVSYLTGVVVITASTAIFFLENPTQPNVFTNPFVCAWWAIQTITSLGYGDIVPVTAGGRVFSSILALWGIILFTIPGAILSSGFVEVMLQKEQESKKAFNEELRRTFSRELLAVSSHGFRHGKLDSFGTGIFSTDETKTTPEVEQLQNQVSMLLKMQEQTQNQLRMQQLQLDAMHKLLERALLVTPTQEPEKPPFSEIVLASP</sequence>
<protein>
    <recommendedName>
        <fullName evidence="13">Ion transport domain-containing protein</fullName>
    </recommendedName>
</protein>
<dbReference type="InterPro" id="IPR027359">
    <property type="entry name" value="Volt_channel_dom_sf"/>
</dbReference>
<keyword evidence="11" id="KW-0407">Ion channel</keyword>
<keyword evidence="6" id="KW-0851">Voltage-gated channel</keyword>
<dbReference type="PANTHER" id="PTHR11537:SF254">
    <property type="entry name" value="POTASSIUM VOLTAGE-GATED CHANNEL PROTEIN SHAB"/>
    <property type="match status" value="1"/>
</dbReference>
<evidence type="ECO:0000256" key="7">
    <source>
        <dbReference type="ARBA" id="ARBA00022958"/>
    </source>
</evidence>
<evidence type="ECO:0000256" key="6">
    <source>
        <dbReference type="ARBA" id="ARBA00022882"/>
    </source>
</evidence>
<accession>A0A8K1CG90</accession>
<dbReference type="GO" id="GO:0008076">
    <property type="term" value="C:voltage-gated potassium channel complex"/>
    <property type="evidence" value="ECO:0007669"/>
    <property type="project" value="InterPro"/>
</dbReference>
<dbReference type="Gene3D" id="1.10.287.70">
    <property type="match status" value="1"/>
</dbReference>
<organism evidence="14 15">
    <name type="scientific">Pythium oligandrum</name>
    <name type="common">Mycoparasitic fungus</name>
    <dbReference type="NCBI Taxonomy" id="41045"/>
    <lineage>
        <taxon>Eukaryota</taxon>
        <taxon>Sar</taxon>
        <taxon>Stramenopiles</taxon>
        <taxon>Oomycota</taxon>
        <taxon>Peronosporomycetes</taxon>
        <taxon>Pythiales</taxon>
        <taxon>Pythiaceae</taxon>
        <taxon>Pythium</taxon>
    </lineage>
</organism>
<comment type="subcellular location">
    <subcellularLocation>
        <location evidence="1">Membrane</location>
        <topology evidence="1">Multi-pass membrane protein</topology>
    </subcellularLocation>
</comment>